<protein>
    <submittedName>
        <fullName evidence="1">Uncharacterized protein</fullName>
    </submittedName>
</protein>
<dbReference type="EMBL" id="QEPZ01000007">
    <property type="protein sequence ID" value="RDE90630.1"/>
    <property type="molecule type" value="Genomic_DNA"/>
</dbReference>
<accession>A0AB37ISG9</accession>
<dbReference type="AlphaFoldDB" id="A0AB37ISG9"/>
<dbReference type="RefSeq" id="WP_070712626.1">
    <property type="nucleotide sequence ID" value="NZ_QEPZ01000007.1"/>
</dbReference>
<reference evidence="1 2" key="1">
    <citation type="submission" date="2018-05" db="EMBL/GenBank/DDBJ databases">
        <title>Draft Genome Sequences for a Diverse set of 7 Haemophilus Species.</title>
        <authorList>
            <person name="Nichols M."/>
            <person name="Topaz N."/>
            <person name="Wang X."/>
            <person name="Wang X."/>
            <person name="Boxrud D."/>
        </authorList>
    </citation>
    <scope>NUCLEOTIDE SEQUENCE [LARGE SCALE GENOMIC DNA]</scope>
    <source>
        <strain evidence="1 2">C2008003258</strain>
    </source>
</reference>
<name>A0AB37ISG9_HAEPA</name>
<comment type="caution">
    <text evidence="1">The sequence shown here is derived from an EMBL/GenBank/DDBJ whole genome shotgun (WGS) entry which is preliminary data.</text>
</comment>
<proteinExistence type="predicted"/>
<organism evidence="1 2">
    <name type="scientific">Haemophilus parainfluenzae</name>
    <dbReference type="NCBI Taxonomy" id="729"/>
    <lineage>
        <taxon>Bacteria</taxon>
        <taxon>Pseudomonadati</taxon>
        <taxon>Pseudomonadota</taxon>
        <taxon>Gammaproteobacteria</taxon>
        <taxon>Pasteurellales</taxon>
        <taxon>Pasteurellaceae</taxon>
        <taxon>Haemophilus</taxon>
    </lineage>
</organism>
<evidence type="ECO:0000313" key="1">
    <source>
        <dbReference type="EMBL" id="RDE90630.1"/>
    </source>
</evidence>
<sequence>MSMKEIIIKALVASAFSVIGFFGGRYFEQKDKQQVFVEQIYKGLYDKNSEVFNKIQDAYSNYHQILSEKYGLTSYQLKEPTEKFKDAINDYSKYFGELERFGNSGQIEVAKSLYNWLTHIYSEYEMQYSVSEMYQRKISNLLYSSSDFDDEELKKQLKLLDVELDRLIQSENRMYYEVSLYEYPMVKGLEQYLNYQFRDAIGLGITQNIEESINNLSKMKSSKKENEYVESDLPFGLARSRRYSSPTIKFEGDLSNLKIIEELIKEEIRGKFIIQVIENDENLKKLLETRKKQNKK</sequence>
<evidence type="ECO:0000313" key="2">
    <source>
        <dbReference type="Proteomes" id="UP000253763"/>
    </source>
</evidence>
<gene>
    <name evidence="1" type="ORF">DPV97_08455</name>
</gene>
<dbReference type="Proteomes" id="UP000253763">
    <property type="component" value="Unassembled WGS sequence"/>
</dbReference>